<name>I3XST0_DESAM</name>
<dbReference type="Pfam" id="PF08282">
    <property type="entry name" value="Hydrolase_3"/>
    <property type="match status" value="2"/>
</dbReference>
<dbReference type="SFLD" id="SFLDS00003">
    <property type="entry name" value="Haloacid_Dehalogenase"/>
    <property type="match status" value="1"/>
</dbReference>
<dbReference type="NCBIfam" id="TIGR01484">
    <property type="entry name" value="HAD-SF-IIB"/>
    <property type="match status" value="1"/>
</dbReference>
<proteinExistence type="predicted"/>
<organism evidence="2 3">
    <name type="scientific">Desulfurococcus amylolyticus DSM 16532</name>
    <dbReference type="NCBI Taxonomy" id="768672"/>
    <lineage>
        <taxon>Archaea</taxon>
        <taxon>Thermoproteota</taxon>
        <taxon>Thermoprotei</taxon>
        <taxon>Desulfurococcales</taxon>
        <taxon>Desulfurococcaceae</taxon>
        <taxon>Desulfurococcus</taxon>
    </lineage>
</organism>
<dbReference type="Gene3D" id="3.40.50.1000">
    <property type="entry name" value="HAD superfamily/HAD-like"/>
    <property type="match status" value="1"/>
</dbReference>
<evidence type="ECO:0000256" key="1">
    <source>
        <dbReference type="NCBIfam" id="TIGR01487"/>
    </source>
</evidence>
<dbReference type="SFLD" id="SFLDF00446">
    <property type="entry name" value="phosphoglycolate_phosphatase_3"/>
    <property type="match status" value="1"/>
</dbReference>
<gene>
    <name evidence="2" type="ORF">Desfe_1132</name>
</gene>
<dbReference type="eggNOG" id="arCOG01213">
    <property type="taxonomic scope" value="Archaea"/>
</dbReference>
<dbReference type="HOGENOM" id="CLU_044146_2_0_2"/>
<evidence type="ECO:0000313" key="2">
    <source>
        <dbReference type="EMBL" id="AFL67004.1"/>
    </source>
</evidence>
<dbReference type="EMBL" id="CP003321">
    <property type="protein sequence ID" value="AFL67004.1"/>
    <property type="molecule type" value="Genomic_DNA"/>
</dbReference>
<dbReference type="InterPro" id="IPR036412">
    <property type="entry name" value="HAD-like_sf"/>
</dbReference>
<dbReference type="PANTHER" id="PTHR10000">
    <property type="entry name" value="PHOSPHOSERINE PHOSPHATASE"/>
    <property type="match status" value="1"/>
</dbReference>
<dbReference type="GeneID" id="13061519"/>
<reference evidence="2 3" key="1">
    <citation type="journal article" date="2012" name="J. Bacteriol.">
        <title>Complete Genome Sequence of Desulfurococcus fermentans, a Hyperthermophilic Cellulolytic Crenarchaeon Isolated from a Freshwater Hot Spring in Kamchatka, Russia.</title>
        <authorList>
            <person name="Susanti D."/>
            <person name="Johnson E.F."/>
            <person name="Rodriguez J.R."/>
            <person name="Anderson I."/>
            <person name="Perevalova A.A."/>
            <person name="Kyrpides N."/>
            <person name="Lucas S."/>
            <person name="Han J."/>
            <person name="Lapidus A."/>
            <person name="Cheng J.F."/>
            <person name="Goodwin L."/>
            <person name="Pitluck S."/>
            <person name="Mavrommatis K."/>
            <person name="Peters L."/>
            <person name="Land M.L."/>
            <person name="Hauser L."/>
            <person name="Gopalan V."/>
            <person name="Chan P.P."/>
            <person name="Lowe T.M."/>
            <person name="Atomi H."/>
            <person name="Bonch-Osmolovskaya E.A."/>
            <person name="Woyke T."/>
            <person name="Mukhopadhyay B."/>
        </authorList>
    </citation>
    <scope>NUCLEOTIDE SEQUENCE [LARGE SCALE GENOMIC DNA]</scope>
    <source>
        <strain evidence="2 3">DSM 16532</strain>
    </source>
</reference>
<evidence type="ECO:0000313" key="3">
    <source>
        <dbReference type="Proteomes" id="UP000006175"/>
    </source>
</evidence>
<dbReference type="GO" id="GO:0008967">
    <property type="term" value="F:phosphoglycolate phosphatase activity"/>
    <property type="evidence" value="ECO:0007669"/>
    <property type="project" value="UniProtKB-UniRule"/>
</dbReference>
<protein>
    <recommendedName>
        <fullName evidence="1">Phosphoglycolate phosphatase</fullName>
        <ecNumber evidence="1">3.1.3.18</ecNumber>
    </recommendedName>
</protein>
<dbReference type="EC" id="3.1.3.18" evidence="1"/>
<dbReference type="Proteomes" id="UP000006175">
    <property type="component" value="Chromosome"/>
</dbReference>
<dbReference type="AlphaFoldDB" id="I3XST0"/>
<dbReference type="PANTHER" id="PTHR10000:SF8">
    <property type="entry name" value="HAD SUPERFAMILY HYDROLASE-LIKE, TYPE 3"/>
    <property type="match status" value="1"/>
</dbReference>
<dbReference type="GO" id="GO:0005829">
    <property type="term" value="C:cytosol"/>
    <property type="evidence" value="ECO:0007669"/>
    <property type="project" value="TreeGrafter"/>
</dbReference>
<dbReference type="InterPro" id="IPR023214">
    <property type="entry name" value="HAD_sf"/>
</dbReference>
<dbReference type="KEGG" id="dfd:Desfe_1132"/>
<accession>I3XST0</accession>
<dbReference type="SUPFAM" id="SSF56784">
    <property type="entry name" value="HAD-like"/>
    <property type="match status" value="1"/>
</dbReference>
<dbReference type="GO" id="GO:0000287">
    <property type="term" value="F:magnesium ion binding"/>
    <property type="evidence" value="ECO:0007669"/>
    <property type="project" value="TreeGrafter"/>
</dbReference>
<keyword evidence="3" id="KW-1185">Reference proteome</keyword>
<sequence>MRVRIVFTDIDGTLTINRRSYRLALKAVEALRLLVDKGVIVSLVSSNALPIVVGLSRYIGLNGPVVGESGALVYSDEWGIVELTNMSARGVYLDLLEKYSEYVDDSWQNRFRLYEYALKMREKYLGRAGEIVDEMRRYVESRHEGYTLEYSGYAIHVHAKSVGKGVAVKYILDKLGISSSEALGIGDSVMDVDFIKYLGYRAAVGGSDEELLKYCNTVAESPSGFGLAEIISRVLNGMGDEDSSE</sequence>
<dbReference type="SFLD" id="SFLDG01144">
    <property type="entry name" value="C2.B.4:_PGP_Like"/>
    <property type="match status" value="1"/>
</dbReference>
<dbReference type="Gene3D" id="3.90.1070.10">
    <property type="match status" value="1"/>
</dbReference>
<keyword evidence="2" id="KW-0378">Hydrolase</keyword>
<dbReference type="SFLD" id="SFLDG01140">
    <property type="entry name" value="C2.B:_Phosphomannomutase_and_P"/>
    <property type="match status" value="1"/>
</dbReference>
<dbReference type="InterPro" id="IPR006379">
    <property type="entry name" value="HAD-SF_hydro_IIB"/>
</dbReference>
<dbReference type="NCBIfam" id="TIGR01487">
    <property type="entry name" value="Pglycolate_arch"/>
    <property type="match status" value="1"/>
</dbReference>
<dbReference type="RefSeq" id="WP_014767900.1">
    <property type="nucleotide sequence ID" value="NC_018001.1"/>
</dbReference>